<reference evidence="1 2" key="1">
    <citation type="submission" date="2020-03" db="EMBL/GenBank/DDBJ databases">
        <title>The Isolation and Genome Sequence of a Novel Cyanophage S-H34 from the Huanghai Sea, China.</title>
        <authorList>
            <person name="Jiang T."/>
        </authorList>
    </citation>
    <scope>NUCLEOTIDE SEQUENCE [LARGE SCALE GENOMIC DNA]</scope>
</reference>
<dbReference type="Gene3D" id="2.60.40.420">
    <property type="entry name" value="Cupredoxins - blue copper proteins"/>
    <property type="match status" value="1"/>
</dbReference>
<dbReference type="RefSeq" id="YP_010670578.1">
    <property type="nucleotide sequence ID" value="NC_070965.1"/>
</dbReference>
<organism evidence="1 2">
    <name type="scientific">Synechococcus phage S-H34</name>
    <dbReference type="NCBI Taxonomy" id="2718942"/>
    <lineage>
        <taxon>Viruses</taxon>
        <taxon>Duplodnaviria</taxon>
        <taxon>Heunggongvirae</taxon>
        <taxon>Uroviricota</taxon>
        <taxon>Caudoviricetes</taxon>
        <taxon>Pantevenvirales</taxon>
        <taxon>Kyanoviridae</taxon>
        <taxon>Makaravirus</taxon>
        <taxon>Makaravirus thirtyfour</taxon>
    </lineage>
</organism>
<dbReference type="InterPro" id="IPR008972">
    <property type="entry name" value="Cupredoxin"/>
</dbReference>
<evidence type="ECO:0000313" key="1">
    <source>
        <dbReference type="EMBL" id="QIN96911.1"/>
    </source>
</evidence>
<accession>A0A6G8R690</accession>
<protein>
    <submittedName>
        <fullName evidence="1">Baseplate wedge tail fiber connector</fullName>
    </submittedName>
</protein>
<dbReference type="EMBL" id="MT162467">
    <property type="protein sequence ID" value="QIN96911.1"/>
    <property type="molecule type" value="Genomic_DNA"/>
</dbReference>
<dbReference type="KEGG" id="vg:77946788"/>
<name>A0A6G8R690_9CAUD</name>
<proteinExistence type="predicted"/>
<dbReference type="GeneID" id="77946788"/>
<sequence length="501" mass="52859">MAITKISELTELTTLTPNDFFIVNDENASTKSISYSNLATNIQQLLAITDLTFSGEITLAGGVSFTAAADLDGAVNINGSLNFAEGATINGIEVSDVDDIDLSTPATANQVLAYNAGSSTWVPTDTDALPERTGDLYYTFDNTTDPNPANGYIRFNSGSIGDATVLYISATDTFGVDLDSLIPRFFTTDQRLYVQQKTDATNFVVLTINAAGTDLGGYWSIPVSVIDSGAFPADESDVVMQFITDGVVKAPLTSPTLLGVPAAPTAVVGTDTTQIATTAFVNTAIAASVSGVTSVNGDTGAVTIDAADLGLGNVDNTADINKPVSVATQNALNLKADETALDDKADIPSYAITANGTSDYIFNGPGFDGTDFDPDIYLIRGRSYKFVNNMGAHPFQIQTEPGIGGATYGEGITNNGVSNGTLEWEVQMDCPDELYYQCTSHAGMSGRIFVMSNKTSQILDKNVPSSASDTGTIGEIRFGTQYLYVCTAANTWKRVEITTWT</sequence>
<keyword evidence="2" id="KW-1185">Reference proteome</keyword>
<dbReference type="Proteomes" id="UP000501900">
    <property type="component" value="Genome"/>
</dbReference>
<evidence type="ECO:0000313" key="2">
    <source>
        <dbReference type="Proteomes" id="UP000501900"/>
    </source>
</evidence>